<keyword evidence="1" id="KW-0472">Membrane</keyword>
<keyword evidence="1" id="KW-0812">Transmembrane</keyword>
<evidence type="ECO:0000313" key="2">
    <source>
        <dbReference type="EMBL" id="JAT78723.1"/>
    </source>
</evidence>
<name>A0A1D2AIB5_ORNBR</name>
<dbReference type="EMBL" id="GETE01001240">
    <property type="protein sequence ID" value="JAT78723.1"/>
    <property type="molecule type" value="Transcribed_RNA"/>
</dbReference>
<organism evidence="2">
    <name type="scientific">Ornithodoros brasiliensis</name>
    <name type="common">Mouro tick</name>
    <dbReference type="NCBI Taxonomy" id="888526"/>
    <lineage>
        <taxon>Eukaryota</taxon>
        <taxon>Metazoa</taxon>
        <taxon>Ecdysozoa</taxon>
        <taxon>Arthropoda</taxon>
        <taxon>Chelicerata</taxon>
        <taxon>Arachnida</taxon>
        <taxon>Acari</taxon>
        <taxon>Parasitiformes</taxon>
        <taxon>Ixodida</taxon>
        <taxon>Ixodoidea</taxon>
        <taxon>Argasidae</taxon>
        <taxon>Ornithodorinae</taxon>
        <taxon>Ornithodoros</taxon>
    </lineage>
</organism>
<proteinExistence type="predicted"/>
<evidence type="ECO:0000256" key="1">
    <source>
        <dbReference type="SAM" id="Phobius"/>
    </source>
</evidence>
<dbReference type="AlphaFoldDB" id="A0A1D2AIB5"/>
<protein>
    <submittedName>
        <fullName evidence="2">Acid tail salivary protein</fullName>
    </submittedName>
</protein>
<feature type="transmembrane region" description="Helical" evidence="1">
    <location>
        <begin position="28"/>
        <end position="51"/>
    </location>
</feature>
<feature type="non-terminal residue" evidence="2">
    <location>
        <position position="1"/>
    </location>
</feature>
<accession>A0A1D2AIB5</accession>
<keyword evidence="1" id="KW-1133">Transmembrane helix</keyword>
<sequence length="127" mass="14574">ILRFPRYCCFRSSSTCSSLHYTKTCISAIIFTMQITIFMVLLFAAALAACYEHPWEGGKQSNCDIPHTVEICGNSAGEHWPQLYIYQRGQGSCQQRKICPSLLVFAFKKYSDCNKAHKRCEKFQRCL</sequence>
<reference evidence="2" key="1">
    <citation type="submission" date="2016-07" db="EMBL/GenBank/DDBJ databases">
        <title>Salivary Glands transcriptome analysis on engorged females of Ornithodoros brasiliensis (Acari:Argasidae).</title>
        <authorList>
            <person name="Simons S.M."/>
            <person name="Carvalho E."/>
            <person name="Junqueira-de-Azevedo I."/>
            <person name="Ho P.L."/>
            <person name="Giovanni D."/>
            <person name="Mendonca R."/>
            <person name="Onofrio V."/>
            <person name="Landulfo G."/>
            <person name="Ramirez D."/>
            <person name="Barros-Battesti D."/>
        </authorList>
    </citation>
    <scope>NUCLEOTIDE SEQUENCE</scope>
    <source>
        <strain evidence="2">Female</strain>
        <tissue evidence="2">Salivary gland</tissue>
    </source>
</reference>